<dbReference type="RefSeq" id="WP_135070616.1">
    <property type="nucleotide sequence ID" value="NZ_SPSB01000001.1"/>
</dbReference>
<dbReference type="CDD" id="cd05379">
    <property type="entry name" value="CAP_bacterial"/>
    <property type="match status" value="1"/>
</dbReference>
<keyword evidence="4" id="KW-1185">Reference proteome</keyword>
<feature type="signal peptide" evidence="1">
    <location>
        <begin position="1"/>
        <end position="19"/>
    </location>
</feature>
<comment type="caution">
    <text evidence="3">The sequence shown here is derived from an EMBL/GenBank/DDBJ whole genome shotgun (WGS) entry which is preliminary data.</text>
</comment>
<evidence type="ECO:0000313" key="4">
    <source>
        <dbReference type="Proteomes" id="UP000297647"/>
    </source>
</evidence>
<dbReference type="EMBL" id="SPSB01000001">
    <property type="protein sequence ID" value="TFV97622.1"/>
    <property type="molecule type" value="Genomic_DNA"/>
</dbReference>
<protein>
    <submittedName>
        <fullName evidence="3">CAP domain-containing protein</fullName>
    </submittedName>
</protein>
<dbReference type="AlphaFoldDB" id="A0A4Y9R141"/>
<reference evidence="3 4" key="1">
    <citation type="submission" date="2019-03" db="EMBL/GenBank/DDBJ databases">
        <title>Algoriphagus sp. nov, a new strain isolated from root system soil of mangrove plant Kandelia.</title>
        <authorList>
            <person name="Yin Q."/>
            <person name="Wang K."/>
            <person name="Song Z."/>
        </authorList>
    </citation>
    <scope>NUCLEOTIDE SEQUENCE [LARGE SCALE GENOMIC DNA]</scope>
    <source>
        <strain evidence="3 4">XY-J91</strain>
    </source>
</reference>
<dbReference type="PANTHER" id="PTHR31157">
    <property type="entry name" value="SCP DOMAIN-CONTAINING PROTEIN"/>
    <property type="match status" value="1"/>
</dbReference>
<sequence length="220" mass="25849">MKKLLLFITLLFPFANSEAQSWTVEDYDRMNWKDFLRFEEAYRILDPRDIDYPLLHAAIFYITNEQRENHGLPAFEYSFKIELLAADHARDMARLGFFSHQSKIRNKRKLRDRFQIQGLNPNLIAENISSTAGLDYEYGKQVRPPQVPGEFIYANKHDPVPPHTYISYAKEVVRLWMDSPGHRANILNPSFKKMGCGSQVYGEKSFYNMPYFMNVQCFSD</sequence>
<dbReference type="PANTHER" id="PTHR31157:SF1">
    <property type="entry name" value="SCP DOMAIN-CONTAINING PROTEIN"/>
    <property type="match status" value="1"/>
</dbReference>
<dbReference type="OrthoDB" id="982527at2"/>
<dbReference type="Proteomes" id="UP000297647">
    <property type="component" value="Unassembled WGS sequence"/>
</dbReference>
<proteinExistence type="predicted"/>
<evidence type="ECO:0000256" key="1">
    <source>
        <dbReference type="SAM" id="SignalP"/>
    </source>
</evidence>
<feature type="chain" id="PRO_5021462946" evidence="1">
    <location>
        <begin position="20"/>
        <end position="220"/>
    </location>
</feature>
<dbReference type="Pfam" id="PF00188">
    <property type="entry name" value="CAP"/>
    <property type="match status" value="1"/>
</dbReference>
<evidence type="ECO:0000313" key="3">
    <source>
        <dbReference type="EMBL" id="TFV97622.1"/>
    </source>
</evidence>
<dbReference type="InterPro" id="IPR014044">
    <property type="entry name" value="CAP_dom"/>
</dbReference>
<gene>
    <name evidence="3" type="ORF">E4S40_02945</name>
</gene>
<dbReference type="InterPro" id="IPR035940">
    <property type="entry name" value="CAP_sf"/>
</dbReference>
<organism evidence="3 4">
    <name type="scientific">Algoriphagus kandeliae</name>
    <dbReference type="NCBI Taxonomy" id="2562278"/>
    <lineage>
        <taxon>Bacteria</taxon>
        <taxon>Pseudomonadati</taxon>
        <taxon>Bacteroidota</taxon>
        <taxon>Cytophagia</taxon>
        <taxon>Cytophagales</taxon>
        <taxon>Cyclobacteriaceae</taxon>
        <taxon>Algoriphagus</taxon>
    </lineage>
</organism>
<accession>A0A4Y9R141</accession>
<dbReference type="Gene3D" id="3.40.33.10">
    <property type="entry name" value="CAP"/>
    <property type="match status" value="1"/>
</dbReference>
<evidence type="ECO:0000259" key="2">
    <source>
        <dbReference type="Pfam" id="PF00188"/>
    </source>
</evidence>
<feature type="domain" description="SCP" evidence="2">
    <location>
        <begin position="62"/>
        <end position="206"/>
    </location>
</feature>
<keyword evidence="1" id="KW-0732">Signal</keyword>
<name>A0A4Y9R141_9BACT</name>
<dbReference type="SUPFAM" id="SSF55797">
    <property type="entry name" value="PR-1-like"/>
    <property type="match status" value="1"/>
</dbReference>